<evidence type="ECO:0000313" key="1">
    <source>
        <dbReference type="EMBL" id="OAK56254.1"/>
    </source>
</evidence>
<organism evidence="1 2">
    <name type="scientific">Rhodococcoides kyotonense</name>
    <dbReference type="NCBI Taxonomy" id="398843"/>
    <lineage>
        <taxon>Bacteria</taxon>
        <taxon>Bacillati</taxon>
        <taxon>Actinomycetota</taxon>
        <taxon>Actinomycetes</taxon>
        <taxon>Mycobacteriales</taxon>
        <taxon>Nocardiaceae</taxon>
        <taxon>Rhodococcoides</taxon>
    </lineage>
</organism>
<gene>
    <name evidence="1" type="ORF">A3K89_17455</name>
</gene>
<keyword evidence="2" id="KW-1185">Reference proteome</keyword>
<dbReference type="AlphaFoldDB" id="A0A177YL19"/>
<evidence type="ECO:0000313" key="2">
    <source>
        <dbReference type="Proteomes" id="UP000077519"/>
    </source>
</evidence>
<name>A0A177YL19_9NOCA</name>
<reference evidence="1 2" key="1">
    <citation type="submission" date="2016-03" db="EMBL/GenBank/DDBJ databases">
        <title>Genome sequence of Rhodococcus kyotonensis KB10.</title>
        <authorList>
            <person name="Jeong H."/>
            <person name="Hong C.E."/>
            <person name="Jo S.H."/>
            <person name="Park J.M."/>
        </authorList>
    </citation>
    <scope>NUCLEOTIDE SEQUENCE [LARGE SCALE GENOMIC DNA]</scope>
    <source>
        <strain evidence="1 2">KB10</strain>
    </source>
</reference>
<dbReference type="EMBL" id="LVHI01000005">
    <property type="protein sequence ID" value="OAK56254.1"/>
    <property type="molecule type" value="Genomic_DNA"/>
</dbReference>
<proteinExistence type="predicted"/>
<comment type="caution">
    <text evidence="1">The sequence shown here is derived from an EMBL/GenBank/DDBJ whole genome shotgun (WGS) entry which is preliminary data.</text>
</comment>
<dbReference type="Proteomes" id="UP000077519">
    <property type="component" value="Unassembled WGS sequence"/>
</dbReference>
<accession>A0A177YL19</accession>
<sequence length="125" mass="14182">MAQFAHDEFEGYGTSGAEIAQDESIEVLRTLQSVLKQLVAAPLELPFRDFNTFRKYWNRNGAYGSWQARRDILDQYFEPLHKFLGEREAKSLTSTLVSAISPRQVTGWPRVDEEISTSAATPRTA</sequence>
<protein>
    <submittedName>
        <fullName evidence="1">Uncharacterized protein</fullName>
    </submittedName>
</protein>